<evidence type="ECO:0000313" key="3">
    <source>
        <dbReference type="EMBL" id="SMR69397.1"/>
    </source>
</evidence>
<proteinExistence type="predicted"/>
<dbReference type="Pfam" id="PF03480">
    <property type="entry name" value="DctP"/>
    <property type="match status" value="1"/>
</dbReference>
<dbReference type="InterPro" id="IPR018389">
    <property type="entry name" value="DctP_fam"/>
</dbReference>
<dbReference type="PANTHER" id="PTHR33376:SF5">
    <property type="entry name" value="EXTRACYTOPLASMIC SOLUTE RECEPTOR PROTEIN"/>
    <property type="match status" value="1"/>
</dbReference>
<dbReference type="PANTHER" id="PTHR33376">
    <property type="match status" value="1"/>
</dbReference>
<comment type="caution">
    <text evidence="3">The sequence shown here is derived from an EMBL/GenBank/DDBJ whole genome shotgun (WGS) entry which is preliminary data.</text>
</comment>
<dbReference type="Gene3D" id="3.40.190.170">
    <property type="entry name" value="Bacterial extracellular solute-binding protein, family 7"/>
    <property type="match status" value="1"/>
</dbReference>
<dbReference type="CDD" id="cd13605">
    <property type="entry name" value="PBP2_TRAP_DctP_like_2"/>
    <property type="match status" value="1"/>
</dbReference>
<dbReference type="EMBL" id="FXWV01000001">
    <property type="protein sequence ID" value="SMR69397.1"/>
    <property type="molecule type" value="Genomic_DNA"/>
</dbReference>
<gene>
    <name evidence="3" type="ORF">SAMN04487964_101238</name>
</gene>
<keyword evidence="1 2" id="KW-0732">Signal</keyword>
<dbReference type="NCBIfam" id="NF037995">
    <property type="entry name" value="TRAP_S1"/>
    <property type="match status" value="1"/>
</dbReference>
<evidence type="ECO:0000313" key="4">
    <source>
        <dbReference type="Proteomes" id="UP001159257"/>
    </source>
</evidence>
<name>A0ABY1RWA0_9GAMM</name>
<protein>
    <submittedName>
        <fullName evidence="3">C4-dicarboxylate-binding protein DctP</fullName>
    </submittedName>
</protein>
<feature type="chain" id="PRO_5045620895" evidence="2">
    <location>
        <begin position="28"/>
        <end position="344"/>
    </location>
</feature>
<reference evidence="3 4" key="1">
    <citation type="submission" date="2017-05" db="EMBL/GenBank/DDBJ databases">
        <authorList>
            <person name="Varghese N."/>
            <person name="Submissions S."/>
        </authorList>
    </citation>
    <scope>NUCLEOTIDE SEQUENCE [LARGE SCALE GENOMIC DNA]</scope>
    <source>
        <strain evidence="3 4">CGMCC 1.7287</strain>
    </source>
</reference>
<feature type="signal peptide" evidence="2">
    <location>
        <begin position="1"/>
        <end position="27"/>
    </location>
</feature>
<accession>A0ABY1RWA0</accession>
<keyword evidence="4" id="KW-1185">Reference proteome</keyword>
<evidence type="ECO:0000256" key="1">
    <source>
        <dbReference type="ARBA" id="ARBA00022729"/>
    </source>
</evidence>
<organism evidence="3 4">
    <name type="scientific">Marinobacterium sediminicola</name>
    <dbReference type="NCBI Taxonomy" id="518898"/>
    <lineage>
        <taxon>Bacteria</taxon>
        <taxon>Pseudomonadati</taxon>
        <taxon>Pseudomonadota</taxon>
        <taxon>Gammaproteobacteria</taxon>
        <taxon>Oceanospirillales</taxon>
        <taxon>Oceanospirillaceae</taxon>
        <taxon>Marinobacterium</taxon>
    </lineage>
</organism>
<dbReference type="InterPro" id="IPR038404">
    <property type="entry name" value="TRAP_DctP_sf"/>
</dbReference>
<dbReference type="RefSeq" id="WP_239041999.1">
    <property type="nucleotide sequence ID" value="NZ_BAAAEY010000002.1"/>
</dbReference>
<evidence type="ECO:0000256" key="2">
    <source>
        <dbReference type="SAM" id="SignalP"/>
    </source>
</evidence>
<sequence>MQGLSSARLHMAVTFALFFFLATSAIAASQEGPRYLFRISTENTVGHVQTQAIERFARQLEESSLGRIEVRFHHSAQMFRDRDVIAALSSGKVEMAVPGMWQLDRYVPDVGLYMLPLFYGRTAEENYRLRDGKVGAIVSQRVETYLGVKVPGRWLDLGHAHLYFTDRQVSRHEDLNGLKIRIPGGVANQARLEAFGASPDVVPWPDVPNALQRDHLKGMLTTHETVRSAALWNNGIRFCFEDMEYFAQYVPIINSRFWHKLPTDLQQLVIDTWEAVVDDQRIAADIAQREARAELQAGGVSVIAPKPSELQKWRQIARQQEASTIRQMGVDPALVKMAEEAMGR</sequence>
<dbReference type="Proteomes" id="UP001159257">
    <property type="component" value="Unassembled WGS sequence"/>
</dbReference>